<keyword evidence="1" id="KW-0677">Repeat</keyword>
<dbReference type="Pfam" id="PF17177">
    <property type="entry name" value="PPR_long"/>
    <property type="match status" value="1"/>
</dbReference>
<dbReference type="InterPro" id="IPR051114">
    <property type="entry name" value="Mito_RNA_Proc_CCM1"/>
</dbReference>
<dbReference type="GO" id="GO:0005739">
    <property type="term" value="C:mitochondrion"/>
    <property type="evidence" value="ECO:0007669"/>
    <property type="project" value="TreeGrafter"/>
</dbReference>
<gene>
    <name evidence="6" type="ORF">PENANT_c013G04639</name>
</gene>
<feature type="region of interest" description="Disordered" evidence="4">
    <location>
        <begin position="1219"/>
        <end position="1287"/>
    </location>
</feature>
<organism evidence="6 7">
    <name type="scientific">Penicillium antarcticum</name>
    <dbReference type="NCBI Taxonomy" id="416450"/>
    <lineage>
        <taxon>Eukaryota</taxon>
        <taxon>Fungi</taxon>
        <taxon>Dikarya</taxon>
        <taxon>Ascomycota</taxon>
        <taxon>Pezizomycotina</taxon>
        <taxon>Eurotiomycetes</taxon>
        <taxon>Eurotiomycetidae</taxon>
        <taxon>Eurotiales</taxon>
        <taxon>Aspergillaceae</taxon>
        <taxon>Penicillium</taxon>
    </lineage>
</organism>
<feature type="compositionally biased region" description="Basic residues" evidence="4">
    <location>
        <begin position="98"/>
        <end position="109"/>
    </location>
</feature>
<keyword evidence="3" id="KW-0175">Coiled coil</keyword>
<dbReference type="InterPro" id="IPR002885">
    <property type="entry name" value="PPR_rpt"/>
</dbReference>
<dbReference type="InterPro" id="IPR011990">
    <property type="entry name" value="TPR-like_helical_dom_sf"/>
</dbReference>
<evidence type="ECO:0000313" key="6">
    <source>
        <dbReference type="EMBL" id="OQD84265.1"/>
    </source>
</evidence>
<dbReference type="PROSITE" id="PS51375">
    <property type="entry name" value="PPR"/>
    <property type="match status" value="1"/>
</dbReference>
<feature type="region of interest" description="Disordered" evidence="4">
    <location>
        <begin position="89"/>
        <end position="109"/>
    </location>
</feature>
<dbReference type="STRING" id="416450.A0A1V6Q4T9"/>
<dbReference type="GO" id="GO:0006396">
    <property type="term" value="P:RNA processing"/>
    <property type="evidence" value="ECO:0007669"/>
    <property type="project" value="TreeGrafter"/>
</dbReference>
<dbReference type="GO" id="GO:0003729">
    <property type="term" value="F:mRNA binding"/>
    <property type="evidence" value="ECO:0007669"/>
    <property type="project" value="TreeGrafter"/>
</dbReference>
<evidence type="ECO:0000256" key="3">
    <source>
        <dbReference type="SAM" id="Coils"/>
    </source>
</evidence>
<evidence type="ECO:0000256" key="4">
    <source>
        <dbReference type="SAM" id="MobiDB-lite"/>
    </source>
</evidence>
<dbReference type="Pfam" id="PF13812">
    <property type="entry name" value="PPR_3"/>
    <property type="match status" value="1"/>
</dbReference>
<dbReference type="Proteomes" id="UP000191672">
    <property type="component" value="Unassembled WGS sequence"/>
</dbReference>
<reference evidence="7" key="1">
    <citation type="journal article" date="2017" name="Nat. Microbiol.">
        <title>Global analysis of biosynthetic gene clusters reveals vast potential of secondary metabolite production in Penicillium species.</title>
        <authorList>
            <person name="Nielsen J.C."/>
            <person name="Grijseels S."/>
            <person name="Prigent S."/>
            <person name="Ji B."/>
            <person name="Dainat J."/>
            <person name="Nielsen K.F."/>
            <person name="Frisvad J.C."/>
            <person name="Workman M."/>
            <person name="Nielsen J."/>
        </authorList>
    </citation>
    <scope>NUCLEOTIDE SEQUENCE [LARGE SCALE GENOMIC DNA]</scope>
    <source>
        <strain evidence="7">IBT 31811</strain>
    </source>
</reference>
<dbReference type="PANTHER" id="PTHR47934:SF6">
    <property type="entry name" value="MITOCHONDRIAL GROUP I INTRON SPLICING FACTOR CCM1-RELATED"/>
    <property type="match status" value="1"/>
</dbReference>
<dbReference type="EMBL" id="MDYN01000013">
    <property type="protein sequence ID" value="OQD84265.1"/>
    <property type="molecule type" value="Genomic_DNA"/>
</dbReference>
<feature type="repeat" description="PPR" evidence="2">
    <location>
        <begin position="668"/>
        <end position="702"/>
    </location>
</feature>
<name>A0A1V6Q4T9_9EURO</name>
<accession>A0A1V6Q4T9</accession>
<dbReference type="GO" id="GO:0007005">
    <property type="term" value="P:mitochondrion organization"/>
    <property type="evidence" value="ECO:0007669"/>
    <property type="project" value="TreeGrafter"/>
</dbReference>
<dbReference type="Gene3D" id="1.25.40.10">
    <property type="entry name" value="Tetratricopeptide repeat domain"/>
    <property type="match status" value="2"/>
</dbReference>
<feature type="compositionally biased region" description="Basic and acidic residues" evidence="4">
    <location>
        <begin position="1273"/>
        <end position="1287"/>
    </location>
</feature>
<feature type="domain" description="PROP1-like PPR" evidence="5">
    <location>
        <begin position="664"/>
        <end position="741"/>
    </location>
</feature>
<proteinExistence type="predicted"/>
<feature type="coiled-coil region" evidence="3">
    <location>
        <begin position="904"/>
        <end position="942"/>
    </location>
</feature>
<evidence type="ECO:0000313" key="7">
    <source>
        <dbReference type="Proteomes" id="UP000191672"/>
    </source>
</evidence>
<sequence length="1287" mass="146525">MLERATSCLESAGRRFLRDPNSVIRSRRSLPSRSWMHNPTKADVPHWFLALLQVTGQRPSPVPNTDHGKGTTDGGGMFLDFLCPQQAQRSVGSGLSRPQKKPAMRRRRSNTGFVRSYTSASGTEQAISTEQTASDEIEKWAEQLLEPQNSEEPRKPLITPSEQRRMLKELDLTFQQPSKQYNKVWKLYLAAGSPPRYSSAVLSYLSDSTNSQHQDWAWTVFQTIPHSKRSSENYQHILSSQYLPEPPWDPPHVVSICNQALFTPLAGVCIKWSLLYATKNANWSQFSEIWTLTSKIPGLPKNHLRALDAFRNRDIPASFLVRGLLSLVEYLELGKEDHRLLTLARLLFDQVLSDDSLLWLIPTSDLLQLIEKYRPLGVLQESAYMKIITRLHSSDARPEFVQSILFYRQFRSEIPDGRPPKKLLVRLFDGAVAFEMTDNVTYLLDEFAQFQTKPSISAYREALKAFSKARDVSKVHQTFDRLVVDHGNPKSRKLLTPLLSIHAHLGDARETQRHFDRISAEFGLRPNTICWNLLIQAYVTAENPSGAASTLARMMKQHETPNSHTYGTIMALFAKRGDASNVRQLFYQAKLSNVEITMPMVDILLRAYLRSDEYFKAESLVREFWESVRGGSPMHLWNTLLWYHAFKVQKRYFSRLLGYTGELGLDPDAGTYAAIMYAHAITRQAGEAHLVLSKMAEAGIEPTEQHYSLLMLAYMRKGDRDMVHVILHEMQARLGKVGKSASLLNLRTQLERDLENAKRSRTPVEDMSYPHAEAALMKSINQYKDDSPPSKTLSFDASGSAKPHAPALHYQHLIKAYGNTAAIDKTHQLLDQYLKSKPSTSSRDQNMAELPVDLIKSLMFAHLKAHEFMKVEEYWNLLWPRMIKSATRLDLDRVLPNKTGRAAKEAAERTAEEAAETAAQEADDLELAVIEAFEEVQALRQDEKDAAALTKPTDTIEDAKRFYKAFTLPLKKARENAANTKELFKRAVEKAAFAKQAADSTRTTRTKSQGILRSQQFIMSFPLDIYMKSLAADNQYLRLHQIVSEVQAAGFALTAKNWSSYIELLTLSEERSDQIKAFQLFEEKFQPNFPGWYYMMRGFGRRPDASAESILHLEGRAGAHTPRRVMGKKARDHWWRIQPDYMHPSYRVMVYLARRLQLLRRNSIHDGGGTFSELFRTTPETLRIVAEMPRMDDPWQMRLLRGRQSVLFRLPKPISSAAQRRTVRLKLPTRATPDKHSAGPPPVQARPKAPTQALSPKAQAAVEETPTGSEAMPPEHKPSEKRPLRRP</sequence>
<keyword evidence="7" id="KW-1185">Reference proteome</keyword>
<evidence type="ECO:0000256" key="2">
    <source>
        <dbReference type="PROSITE-ProRule" id="PRU00708"/>
    </source>
</evidence>
<dbReference type="InterPro" id="IPR033443">
    <property type="entry name" value="PROP1-like_PPR_dom"/>
</dbReference>
<evidence type="ECO:0000256" key="1">
    <source>
        <dbReference type="ARBA" id="ARBA00022737"/>
    </source>
</evidence>
<protein>
    <recommendedName>
        <fullName evidence="5">PROP1-like PPR domain-containing protein</fullName>
    </recommendedName>
</protein>
<comment type="caution">
    <text evidence="6">The sequence shown here is derived from an EMBL/GenBank/DDBJ whole genome shotgun (WGS) entry which is preliminary data.</text>
</comment>
<dbReference type="PANTHER" id="PTHR47934">
    <property type="entry name" value="PENTATRICOPEPTIDE REPEAT-CONTAINING PROTEIN PET309, MITOCHONDRIAL"/>
    <property type="match status" value="1"/>
</dbReference>
<evidence type="ECO:0000259" key="5">
    <source>
        <dbReference type="Pfam" id="PF17177"/>
    </source>
</evidence>